<name>A0ACD0NYX6_9BASI</name>
<proteinExistence type="predicted"/>
<evidence type="ECO:0000313" key="1">
    <source>
        <dbReference type="EMBL" id="PWN50859.1"/>
    </source>
</evidence>
<dbReference type="Proteomes" id="UP000245626">
    <property type="component" value="Unassembled WGS sequence"/>
</dbReference>
<reference evidence="1 2" key="1">
    <citation type="journal article" date="2018" name="Mol. Biol. Evol.">
        <title>Broad Genomic Sampling Reveals a Smut Pathogenic Ancestry of the Fungal Clade Ustilaginomycotina.</title>
        <authorList>
            <person name="Kijpornyongpan T."/>
            <person name="Mondo S.J."/>
            <person name="Barry K."/>
            <person name="Sandor L."/>
            <person name="Lee J."/>
            <person name="Lipzen A."/>
            <person name="Pangilinan J."/>
            <person name="LaButti K."/>
            <person name="Hainaut M."/>
            <person name="Henrissat B."/>
            <person name="Grigoriev I.V."/>
            <person name="Spatafora J.W."/>
            <person name="Aime M.C."/>
        </authorList>
    </citation>
    <scope>NUCLEOTIDE SEQUENCE [LARGE SCALE GENOMIC DNA]</scope>
    <source>
        <strain evidence="1 2">SA 807</strain>
    </source>
</reference>
<sequence length="95" mass="10206">MRANGSFPPPPSRSRALRCKPFPDLAKLSTLFNHFCLTVTTPLSSVFTPGSLYPPSRSSRKKVASPSPLPPSSVPPLASVNLGGLLCRPRVVYTE</sequence>
<evidence type="ECO:0000313" key="2">
    <source>
        <dbReference type="Proteomes" id="UP000245626"/>
    </source>
</evidence>
<accession>A0ACD0NYX6</accession>
<gene>
    <name evidence="1" type="ORF">IE53DRAFT_75921</name>
</gene>
<protein>
    <submittedName>
        <fullName evidence="1">Uncharacterized protein</fullName>
    </submittedName>
</protein>
<organism evidence="1 2">
    <name type="scientific">Violaceomyces palustris</name>
    <dbReference type="NCBI Taxonomy" id="1673888"/>
    <lineage>
        <taxon>Eukaryota</taxon>
        <taxon>Fungi</taxon>
        <taxon>Dikarya</taxon>
        <taxon>Basidiomycota</taxon>
        <taxon>Ustilaginomycotina</taxon>
        <taxon>Ustilaginomycetes</taxon>
        <taxon>Violaceomycetales</taxon>
        <taxon>Violaceomycetaceae</taxon>
        <taxon>Violaceomyces</taxon>
    </lineage>
</organism>
<keyword evidence="2" id="KW-1185">Reference proteome</keyword>
<dbReference type="EMBL" id="KZ819891">
    <property type="protein sequence ID" value="PWN50859.1"/>
    <property type="molecule type" value="Genomic_DNA"/>
</dbReference>